<keyword evidence="6" id="KW-0805">Transcription regulation</keyword>
<feature type="region of interest" description="Disordered" evidence="11">
    <location>
        <begin position="246"/>
        <end position="266"/>
    </location>
</feature>
<evidence type="ECO:0000256" key="6">
    <source>
        <dbReference type="ARBA" id="ARBA00023015"/>
    </source>
</evidence>
<dbReference type="PROSITE" id="PS50157">
    <property type="entry name" value="ZINC_FINGER_C2H2_2"/>
    <property type="match status" value="6"/>
</dbReference>
<evidence type="ECO:0008006" key="16">
    <source>
        <dbReference type="Google" id="ProtNLM"/>
    </source>
</evidence>
<keyword evidence="8" id="KW-0804">Transcription</keyword>
<dbReference type="InterPro" id="IPR013087">
    <property type="entry name" value="Znf_C2H2_type"/>
</dbReference>
<dbReference type="InterPro" id="IPR036236">
    <property type="entry name" value="Znf_C2H2_sf"/>
</dbReference>
<feature type="domain" description="C2H2-type" evidence="13">
    <location>
        <begin position="451"/>
        <end position="479"/>
    </location>
</feature>
<dbReference type="SMART" id="SM00225">
    <property type="entry name" value="BTB"/>
    <property type="match status" value="1"/>
</dbReference>
<comment type="subcellular location">
    <subcellularLocation>
        <location evidence="1">Nucleus</location>
    </subcellularLocation>
</comment>
<keyword evidence="3" id="KW-0677">Repeat</keyword>
<dbReference type="SUPFAM" id="SSF57667">
    <property type="entry name" value="beta-beta-alpha zinc fingers"/>
    <property type="match status" value="4"/>
</dbReference>
<evidence type="ECO:0000256" key="11">
    <source>
        <dbReference type="SAM" id="MobiDB-lite"/>
    </source>
</evidence>
<proteinExistence type="predicted"/>
<feature type="compositionally biased region" description="Polar residues" evidence="11">
    <location>
        <begin position="278"/>
        <end position="296"/>
    </location>
</feature>
<dbReference type="GO" id="GO:0008270">
    <property type="term" value="F:zinc ion binding"/>
    <property type="evidence" value="ECO:0007669"/>
    <property type="project" value="UniProtKB-KW"/>
</dbReference>
<feature type="domain" description="C2H2-type" evidence="13">
    <location>
        <begin position="599"/>
        <end position="626"/>
    </location>
</feature>
<sequence>EAELRAALPGMRIRLQGSGHAALLLSELNRCRLSRLLCDVVLQVGCRSFPAHRAVLACASTHFSSLFSRASYSQGTTPPTFSLDFISATNFEKVLTFIYTGEVLADLIDVGVLYELAERLGVRELVRACHTTFPDMKSSDGDGDGEVGPATTTATSACSSSAASCSSLSSPAAPTPVAPSPLPHSRGSRLNRAHVAPLSHSPKAEDNFHVHLGYSQLADSKQGPLDSHPSQAAEILPGLTLQLKTEQEEEKVDGTGGDEDHAVVSGNKPPLLEVCSVPDSSAQSGGETCAPSSSSGDPLDGLQLRTVDGDASLDVGAVKETVLFGEEDDGEKQGLQEGPTEEGDQWRALAGDIIELSDDEEHYIEEEEDDEDLMCIENDGNGASANLGQLVAPSLPCKACGALLAADNGVLRAHAETHLSETGSCRVCGAAFPDRAASVTHALTHVGILLFSCDICELQFCTEAKLIRHRRQSASRAIPQLPDQLNSTSQGPEGELQCAVCAKSISKDFKVVRDHVHSHVCLRTLRCGVCQSPQPSRCALLWHTLTHLLLIHSCPQCACPFLERPLLDRHLAMHAEEGGALAKEDEGGQESATEGQGEFQCFLCPQTFRSDAAFHYHLSMHPSDSHGVQAWPAKRKADQALEFSSSSSSPLEAGGLGKLGSLGFNMGLGLGIPDKVLPGGLSFPAGPLPNGGPLGAASVGAVLKQKWYRCRYCGKRFAHSGEFTYHLRIHTGEKPYQCKVCLRFFRGRSTMICHLKTHAGALMYRCTVCGLYFSTLKMVSSHMELHKDHLPPDFNIEETFMYNDHSKEPLPSVDT</sequence>
<dbReference type="Proteomes" id="UP001239994">
    <property type="component" value="Unassembled WGS sequence"/>
</dbReference>
<feature type="non-terminal residue" evidence="14">
    <location>
        <position position="815"/>
    </location>
</feature>
<feature type="domain" description="C2H2-type" evidence="13">
    <location>
        <begin position="736"/>
        <end position="763"/>
    </location>
</feature>
<feature type="domain" description="C2H2-type" evidence="13">
    <location>
        <begin position="708"/>
        <end position="735"/>
    </location>
</feature>
<keyword evidence="2" id="KW-0479">Metal-binding</keyword>
<evidence type="ECO:0000256" key="2">
    <source>
        <dbReference type="ARBA" id="ARBA00022723"/>
    </source>
</evidence>
<evidence type="ECO:0000313" key="14">
    <source>
        <dbReference type="EMBL" id="KAK1803447.1"/>
    </source>
</evidence>
<evidence type="ECO:0000256" key="9">
    <source>
        <dbReference type="ARBA" id="ARBA00023242"/>
    </source>
</evidence>
<dbReference type="SUPFAM" id="SSF54695">
    <property type="entry name" value="POZ domain"/>
    <property type="match status" value="1"/>
</dbReference>
<dbReference type="FunFam" id="3.30.160.60:FF:000325">
    <property type="entry name" value="ZFP90 zinc finger protein"/>
    <property type="match status" value="1"/>
</dbReference>
<dbReference type="PANTHER" id="PTHR24394:SF43">
    <property type="entry name" value="ZINC FINGER AND BTB DOMAIN CONTAINING 39"/>
    <property type="match status" value="1"/>
</dbReference>
<evidence type="ECO:0000256" key="4">
    <source>
        <dbReference type="ARBA" id="ARBA00022771"/>
    </source>
</evidence>
<dbReference type="PROSITE" id="PS00028">
    <property type="entry name" value="ZINC_FINGER_C2H2_1"/>
    <property type="match status" value="6"/>
</dbReference>
<feature type="domain" description="C2H2-type" evidence="13">
    <location>
        <begin position="552"/>
        <end position="579"/>
    </location>
</feature>
<accession>A0AAD9E600</accession>
<keyword evidence="9" id="KW-0539">Nucleus</keyword>
<dbReference type="PANTHER" id="PTHR24394">
    <property type="entry name" value="ZINC FINGER PROTEIN"/>
    <property type="match status" value="1"/>
</dbReference>
<keyword evidence="15" id="KW-1185">Reference proteome</keyword>
<dbReference type="Gene3D" id="3.30.710.10">
    <property type="entry name" value="Potassium Channel Kv1.1, Chain A"/>
    <property type="match status" value="1"/>
</dbReference>
<dbReference type="Gene3D" id="3.30.160.60">
    <property type="entry name" value="Classic Zinc Finger"/>
    <property type="match status" value="4"/>
</dbReference>
<keyword evidence="5" id="KW-0862">Zinc</keyword>
<feature type="region of interest" description="Disordered" evidence="11">
    <location>
        <begin position="168"/>
        <end position="188"/>
    </location>
</feature>
<name>A0AAD9E600_9TELE</name>
<comment type="caution">
    <text evidence="14">The sequence shown here is derived from an EMBL/GenBank/DDBJ whole genome shotgun (WGS) entry which is preliminary data.</text>
</comment>
<dbReference type="GO" id="GO:0005634">
    <property type="term" value="C:nucleus"/>
    <property type="evidence" value="ECO:0007669"/>
    <property type="project" value="UniProtKB-SubCell"/>
</dbReference>
<keyword evidence="7" id="KW-0238">DNA-binding</keyword>
<evidence type="ECO:0000256" key="7">
    <source>
        <dbReference type="ARBA" id="ARBA00023125"/>
    </source>
</evidence>
<evidence type="ECO:0000256" key="5">
    <source>
        <dbReference type="ARBA" id="ARBA00022833"/>
    </source>
</evidence>
<dbReference type="EMBL" id="JAROKS010000005">
    <property type="protein sequence ID" value="KAK1803447.1"/>
    <property type="molecule type" value="Genomic_DNA"/>
</dbReference>
<dbReference type="PROSITE" id="PS50097">
    <property type="entry name" value="BTB"/>
    <property type="match status" value="1"/>
</dbReference>
<feature type="region of interest" description="Disordered" evidence="11">
    <location>
        <begin position="278"/>
        <end position="302"/>
    </location>
</feature>
<evidence type="ECO:0000256" key="1">
    <source>
        <dbReference type="ARBA" id="ARBA00004123"/>
    </source>
</evidence>
<evidence type="ECO:0000259" key="13">
    <source>
        <dbReference type="PROSITE" id="PS50157"/>
    </source>
</evidence>
<evidence type="ECO:0000256" key="10">
    <source>
        <dbReference type="PROSITE-ProRule" id="PRU00042"/>
    </source>
</evidence>
<dbReference type="Pfam" id="PF00096">
    <property type="entry name" value="zf-C2H2"/>
    <property type="match status" value="1"/>
</dbReference>
<organism evidence="14 15">
    <name type="scientific">Electrophorus voltai</name>
    <dbReference type="NCBI Taxonomy" id="2609070"/>
    <lineage>
        <taxon>Eukaryota</taxon>
        <taxon>Metazoa</taxon>
        <taxon>Chordata</taxon>
        <taxon>Craniata</taxon>
        <taxon>Vertebrata</taxon>
        <taxon>Euteleostomi</taxon>
        <taxon>Actinopterygii</taxon>
        <taxon>Neopterygii</taxon>
        <taxon>Teleostei</taxon>
        <taxon>Ostariophysi</taxon>
        <taxon>Gymnotiformes</taxon>
        <taxon>Gymnotoidei</taxon>
        <taxon>Gymnotidae</taxon>
        <taxon>Electrophorus</taxon>
    </lineage>
</organism>
<reference evidence="14" key="1">
    <citation type="submission" date="2023-03" db="EMBL/GenBank/DDBJ databases">
        <title>Electrophorus voltai genome.</title>
        <authorList>
            <person name="Bian C."/>
        </authorList>
    </citation>
    <scope>NUCLEOTIDE SEQUENCE</scope>
    <source>
        <strain evidence="14">CB-2022</strain>
        <tissue evidence="14">Muscle</tissue>
    </source>
</reference>
<dbReference type="AlphaFoldDB" id="A0AAD9E600"/>
<feature type="compositionally biased region" description="Pro residues" evidence="11">
    <location>
        <begin position="173"/>
        <end position="182"/>
    </location>
</feature>
<protein>
    <recommendedName>
        <fullName evidence="16">Zinc finger and BTB domain containing 39</fullName>
    </recommendedName>
</protein>
<dbReference type="GO" id="GO:0003677">
    <property type="term" value="F:DNA binding"/>
    <property type="evidence" value="ECO:0007669"/>
    <property type="project" value="UniProtKB-KW"/>
</dbReference>
<dbReference type="SMART" id="SM00355">
    <property type="entry name" value="ZnF_C2H2"/>
    <property type="match status" value="10"/>
</dbReference>
<feature type="domain" description="C2H2-type" evidence="13">
    <location>
        <begin position="764"/>
        <end position="791"/>
    </location>
</feature>
<dbReference type="InterPro" id="IPR011333">
    <property type="entry name" value="SKP1/BTB/POZ_sf"/>
</dbReference>
<keyword evidence="4 10" id="KW-0863">Zinc-finger</keyword>
<dbReference type="InterPro" id="IPR000210">
    <property type="entry name" value="BTB/POZ_dom"/>
</dbReference>
<gene>
    <name evidence="14" type="ORF">P4O66_020871</name>
</gene>
<evidence type="ECO:0000256" key="3">
    <source>
        <dbReference type="ARBA" id="ARBA00022737"/>
    </source>
</evidence>
<evidence type="ECO:0000256" key="8">
    <source>
        <dbReference type="ARBA" id="ARBA00023163"/>
    </source>
</evidence>
<dbReference type="Pfam" id="PF00651">
    <property type="entry name" value="BTB"/>
    <property type="match status" value="1"/>
</dbReference>
<evidence type="ECO:0000259" key="12">
    <source>
        <dbReference type="PROSITE" id="PS50097"/>
    </source>
</evidence>
<feature type="domain" description="BTB" evidence="12">
    <location>
        <begin position="38"/>
        <end position="107"/>
    </location>
</feature>
<evidence type="ECO:0000313" key="15">
    <source>
        <dbReference type="Proteomes" id="UP001239994"/>
    </source>
</evidence>
<dbReference type="GO" id="GO:0000981">
    <property type="term" value="F:DNA-binding transcription factor activity, RNA polymerase II-specific"/>
    <property type="evidence" value="ECO:0007669"/>
    <property type="project" value="TreeGrafter"/>
</dbReference>